<evidence type="ECO:0000256" key="1">
    <source>
        <dbReference type="SAM" id="SignalP"/>
    </source>
</evidence>
<dbReference type="Proteomes" id="UP000799424">
    <property type="component" value="Unassembled WGS sequence"/>
</dbReference>
<gene>
    <name evidence="2" type="ORF">CC86DRAFT_299488</name>
</gene>
<protein>
    <recommendedName>
        <fullName evidence="4">GPI anchored cell wall protein</fullName>
    </recommendedName>
</protein>
<dbReference type="PANTHER" id="PTHR40640:SF1">
    <property type="entry name" value="ANCHORED GLYCOPROTEIN, PUTATIVE (AFU_ORTHOLOGUE AFUA_8G04860)-RELATED"/>
    <property type="match status" value="1"/>
</dbReference>
<reference evidence="2" key="1">
    <citation type="journal article" date="2020" name="Stud. Mycol.">
        <title>101 Dothideomycetes genomes: a test case for predicting lifestyles and emergence of pathogens.</title>
        <authorList>
            <person name="Haridas S."/>
            <person name="Albert R."/>
            <person name="Binder M."/>
            <person name="Bloem J."/>
            <person name="Labutti K."/>
            <person name="Salamov A."/>
            <person name="Andreopoulos B."/>
            <person name="Baker S."/>
            <person name="Barry K."/>
            <person name="Bills G."/>
            <person name="Bluhm B."/>
            <person name="Cannon C."/>
            <person name="Castanera R."/>
            <person name="Culley D."/>
            <person name="Daum C."/>
            <person name="Ezra D."/>
            <person name="Gonzalez J."/>
            <person name="Henrissat B."/>
            <person name="Kuo A."/>
            <person name="Liang C."/>
            <person name="Lipzen A."/>
            <person name="Lutzoni F."/>
            <person name="Magnuson J."/>
            <person name="Mondo S."/>
            <person name="Nolan M."/>
            <person name="Ohm R."/>
            <person name="Pangilinan J."/>
            <person name="Park H.-J."/>
            <person name="Ramirez L."/>
            <person name="Alfaro M."/>
            <person name="Sun H."/>
            <person name="Tritt A."/>
            <person name="Yoshinaga Y."/>
            <person name="Zwiers L.-H."/>
            <person name="Turgeon B."/>
            <person name="Goodwin S."/>
            <person name="Spatafora J."/>
            <person name="Crous P."/>
            <person name="Grigoriev I."/>
        </authorList>
    </citation>
    <scope>NUCLEOTIDE SEQUENCE</scope>
    <source>
        <strain evidence="2">CBS 113818</strain>
    </source>
</reference>
<proteinExistence type="predicted"/>
<evidence type="ECO:0000313" key="2">
    <source>
        <dbReference type="EMBL" id="KAF2823005.1"/>
    </source>
</evidence>
<keyword evidence="1" id="KW-0732">Signal</keyword>
<keyword evidence="3" id="KW-1185">Reference proteome</keyword>
<evidence type="ECO:0008006" key="4">
    <source>
        <dbReference type="Google" id="ProtNLM"/>
    </source>
</evidence>
<evidence type="ECO:0000313" key="3">
    <source>
        <dbReference type="Proteomes" id="UP000799424"/>
    </source>
</evidence>
<dbReference type="OrthoDB" id="4991875at2759"/>
<accession>A0A6A6ZRV4</accession>
<organism evidence="2 3">
    <name type="scientific">Ophiobolus disseminans</name>
    <dbReference type="NCBI Taxonomy" id="1469910"/>
    <lineage>
        <taxon>Eukaryota</taxon>
        <taxon>Fungi</taxon>
        <taxon>Dikarya</taxon>
        <taxon>Ascomycota</taxon>
        <taxon>Pezizomycotina</taxon>
        <taxon>Dothideomycetes</taxon>
        <taxon>Pleosporomycetidae</taxon>
        <taxon>Pleosporales</taxon>
        <taxon>Pleosporineae</taxon>
        <taxon>Phaeosphaeriaceae</taxon>
        <taxon>Ophiobolus</taxon>
    </lineage>
</organism>
<dbReference type="AlphaFoldDB" id="A0A6A6ZRV4"/>
<feature type="signal peptide" evidence="1">
    <location>
        <begin position="1"/>
        <end position="17"/>
    </location>
</feature>
<dbReference type="EMBL" id="MU006233">
    <property type="protein sequence ID" value="KAF2823005.1"/>
    <property type="molecule type" value="Genomic_DNA"/>
</dbReference>
<name>A0A6A6ZRV4_9PLEO</name>
<feature type="chain" id="PRO_5025674976" description="GPI anchored cell wall protein" evidence="1">
    <location>
        <begin position="18"/>
        <end position="215"/>
    </location>
</feature>
<sequence>MRQSFVILSMVSSMAVAQDTIPFFYPEGAEVVDPVATIKNVKPSVTEFSIACPTNVDSNDCGWGPGMNYTISAKTHYQVSMAYDSFAMSLACDHNTKASEMTCTVSMTGGNFDNVEPQTAVLKGSEIVFNTATIVQGRNLLSMGAASATPTGGLVTSAGLMTDASPKATGSAARALQGNATGSAAPAQQTGVATKSGLQVVVAIVIAGVAVLSVL</sequence>
<dbReference type="PANTHER" id="PTHR40640">
    <property type="entry name" value="ANCHORED GLYCOPROTEIN, PUTATIVE (AFU_ORTHOLOGUE AFUA_8G04860)-RELATED"/>
    <property type="match status" value="1"/>
</dbReference>